<evidence type="ECO:0000313" key="1">
    <source>
        <dbReference type="EMBL" id="MBB6730577.1"/>
    </source>
</evidence>
<comment type="caution">
    <text evidence="1">The sequence shown here is derived from an EMBL/GenBank/DDBJ whole genome shotgun (WGS) entry which is preliminary data.</text>
</comment>
<keyword evidence="2" id="KW-1185">Reference proteome</keyword>
<dbReference type="Proteomes" id="UP000564644">
    <property type="component" value="Unassembled WGS sequence"/>
</dbReference>
<dbReference type="RefSeq" id="WP_185128251.1">
    <property type="nucleotide sequence ID" value="NZ_JACJVO010000008.1"/>
</dbReference>
<accession>A0A7X0SIH2</accession>
<protein>
    <submittedName>
        <fullName evidence="1">Uncharacterized protein</fullName>
    </submittedName>
</protein>
<sequence>MNRIGLAMTVVRRTILVVLVAILLAHYIQRWAQDLGQDRGINDPMKELQADGAVTEIPVGRTVLIDRDRFTADAVYVTQKQIMVTYTYHIKQAKHGWSFPATSLKLVMPDGQQLYGRSSGSHGTSWGERGYIFYGLPNQPADRATLVYDIYDRFAKIELPLAKAGEDA</sequence>
<name>A0A7X0SIH2_9BACL</name>
<gene>
    <name evidence="1" type="ORF">H7C18_06640</name>
</gene>
<reference evidence="1 2" key="1">
    <citation type="submission" date="2020-08" db="EMBL/GenBank/DDBJ databases">
        <title>Cohnella phylogeny.</title>
        <authorList>
            <person name="Dunlap C."/>
        </authorList>
    </citation>
    <scope>NUCLEOTIDE SEQUENCE [LARGE SCALE GENOMIC DNA]</scope>
    <source>
        <strain evidence="1 2">CBP 2801</strain>
    </source>
</reference>
<evidence type="ECO:0000313" key="2">
    <source>
        <dbReference type="Proteomes" id="UP000564644"/>
    </source>
</evidence>
<organism evidence="1 2">
    <name type="scientific">Cohnella zeiphila</name>
    <dbReference type="NCBI Taxonomy" id="2761120"/>
    <lineage>
        <taxon>Bacteria</taxon>
        <taxon>Bacillati</taxon>
        <taxon>Bacillota</taxon>
        <taxon>Bacilli</taxon>
        <taxon>Bacillales</taxon>
        <taxon>Paenibacillaceae</taxon>
        <taxon>Cohnella</taxon>
    </lineage>
</organism>
<dbReference type="AlphaFoldDB" id="A0A7X0SIH2"/>
<proteinExistence type="predicted"/>
<dbReference type="EMBL" id="JACJVO010000008">
    <property type="protein sequence ID" value="MBB6730577.1"/>
    <property type="molecule type" value="Genomic_DNA"/>
</dbReference>